<dbReference type="GO" id="GO:0003998">
    <property type="term" value="F:acylphosphatase activity"/>
    <property type="evidence" value="ECO:0007669"/>
    <property type="project" value="UniProtKB-EC"/>
</dbReference>
<dbReference type="InterPro" id="IPR036046">
    <property type="entry name" value="Acylphosphatase-like_dom_sf"/>
</dbReference>
<sequence length="116" mass="13103">MADVIFAYGVLVSSYSKARSILVDMVDTVHCVILHFSGRVQGVGFRYHTLQLAKGFEVSGYVKNLPDGRVLVEAEGPEDEVTGFRTEIEEQLEPFIRNVEYRSEIRPSSFRGFTIK</sequence>
<evidence type="ECO:0000256" key="1">
    <source>
        <dbReference type="ARBA" id="ARBA00005614"/>
    </source>
</evidence>
<protein>
    <recommendedName>
        <fullName evidence="2 4">acylphosphatase</fullName>
        <ecNumber evidence="2 4">3.6.1.7</ecNumber>
    </recommendedName>
</protein>
<dbReference type="AlphaFoldDB" id="A0A2Z4AD79"/>
<keyword evidence="4 7" id="KW-0378">Hydrolase</keyword>
<evidence type="ECO:0000313" key="7">
    <source>
        <dbReference type="EMBL" id="AWT60179.1"/>
    </source>
</evidence>
<gene>
    <name evidence="7" type="primary">acyP</name>
    <name evidence="7" type="ORF">DF168_01381</name>
</gene>
<evidence type="ECO:0000256" key="4">
    <source>
        <dbReference type="PROSITE-ProRule" id="PRU00520"/>
    </source>
</evidence>
<dbReference type="InterPro" id="IPR017968">
    <property type="entry name" value="Acylphosphatase_CS"/>
</dbReference>
<organism evidence="7 8">
    <name type="scientific">Candidatus Moanibacter tarae</name>
    <dbReference type="NCBI Taxonomy" id="2200854"/>
    <lineage>
        <taxon>Bacteria</taxon>
        <taxon>Pseudomonadati</taxon>
        <taxon>Verrucomicrobiota</taxon>
        <taxon>Opitutia</taxon>
        <taxon>Puniceicoccales</taxon>
        <taxon>Puniceicoccales incertae sedis</taxon>
        <taxon>Candidatus Moanibacter</taxon>
    </lineage>
</organism>
<reference evidence="7 8" key="1">
    <citation type="submission" date="2018-06" db="EMBL/GenBank/DDBJ databases">
        <title>Draft Genome Sequence of a Novel Marine Bacterium Related to the Verrucomicrobia.</title>
        <authorList>
            <person name="Vosseberg J."/>
            <person name="Martijn J."/>
            <person name="Ettema T.J.G."/>
        </authorList>
    </citation>
    <scope>NUCLEOTIDE SEQUENCE [LARGE SCALE GENOMIC DNA]</scope>
    <source>
        <strain evidence="7">TARA_B100001123</strain>
    </source>
</reference>
<evidence type="ECO:0000256" key="3">
    <source>
        <dbReference type="ARBA" id="ARBA00047645"/>
    </source>
</evidence>
<dbReference type="InterPro" id="IPR020456">
    <property type="entry name" value="Acylphosphatase"/>
</dbReference>
<dbReference type="PROSITE" id="PS51160">
    <property type="entry name" value="ACYLPHOSPHATASE_3"/>
    <property type="match status" value="1"/>
</dbReference>
<evidence type="ECO:0000313" key="8">
    <source>
        <dbReference type="Proteomes" id="UP000247465"/>
    </source>
</evidence>
<dbReference type="Proteomes" id="UP000247465">
    <property type="component" value="Chromosome"/>
</dbReference>
<proteinExistence type="inferred from homology"/>
<dbReference type="PANTHER" id="PTHR47268">
    <property type="entry name" value="ACYLPHOSPHATASE"/>
    <property type="match status" value="1"/>
</dbReference>
<name>A0A2Z4AD79_9BACT</name>
<evidence type="ECO:0000256" key="2">
    <source>
        <dbReference type="ARBA" id="ARBA00012150"/>
    </source>
</evidence>
<comment type="similarity">
    <text evidence="1 5">Belongs to the acylphosphatase family.</text>
</comment>
<evidence type="ECO:0000256" key="5">
    <source>
        <dbReference type="RuleBase" id="RU004168"/>
    </source>
</evidence>
<dbReference type="EC" id="3.6.1.7" evidence="2 4"/>
<evidence type="ECO:0000259" key="6">
    <source>
        <dbReference type="PROSITE" id="PS51160"/>
    </source>
</evidence>
<feature type="active site" evidence="4">
    <location>
        <position position="64"/>
    </location>
</feature>
<dbReference type="KEGG" id="mtar:DF168_01381"/>
<feature type="domain" description="Acylphosphatase-like" evidence="6">
    <location>
        <begin position="31"/>
        <end position="116"/>
    </location>
</feature>
<dbReference type="PROSITE" id="PS00151">
    <property type="entry name" value="ACYLPHOSPHATASE_2"/>
    <property type="match status" value="1"/>
</dbReference>
<feature type="active site" evidence="4">
    <location>
        <position position="46"/>
    </location>
</feature>
<accession>A0A2Z4AD79</accession>
<dbReference type="InterPro" id="IPR001792">
    <property type="entry name" value="Acylphosphatase-like_dom"/>
</dbReference>
<dbReference type="Pfam" id="PF00708">
    <property type="entry name" value="Acylphosphatase"/>
    <property type="match status" value="1"/>
</dbReference>
<comment type="catalytic activity">
    <reaction evidence="3 4">
        <text>an acyl phosphate + H2O = a carboxylate + phosphate + H(+)</text>
        <dbReference type="Rhea" id="RHEA:14965"/>
        <dbReference type="ChEBI" id="CHEBI:15377"/>
        <dbReference type="ChEBI" id="CHEBI:15378"/>
        <dbReference type="ChEBI" id="CHEBI:29067"/>
        <dbReference type="ChEBI" id="CHEBI:43474"/>
        <dbReference type="ChEBI" id="CHEBI:59918"/>
        <dbReference type="EC" id="3.6.1.7"/>
    </reaction>
</comment>
<dbReference type="PANTHER" id="PTHR47268:SF4">
    <property type="entry name" value="ACYLPHOSPHATASE"/>
    <property type="match status" value="1"/>
</dbReference>
<dbReference type="EMBL" id="CP029803">
    <property type="protein sequence ID" value="AWT60179.1"/>
    <property type="molecule type" value="Genomic_DNA"/>
</dbReference>
<dbReference type="Gene3D" id="3.30.70.100">
    <property type="match status" value="1"/>
</dbReference>
<dbReference type="SUPFAM" id="SSF54975">
    <property type="entry name" value="Acylphosphatase/BLUF domain-like"/>
    <property type="match status" value="1"/>
</dbReference>